<name>A0A0F9RVR9_9ZZZZ</name>
<keyword evidence="3" id="KW-0378">Hydrolase</keyword>
<dbReference type="SFLD" id="SFLDS00003">
    <property type="entry name" value="Haloacid_Dehalogenase"/>
    <property type="match status" value="1"/>
</dbReference>
<reference evidence="5" key="1">
    <citation type="journal article" date="2015" name="Nature">
        <title>Complex archaea that bridge the gap between prokaryotes and eukaryotes.</title>
        <authorList>
            <person name="Spang A."/>
            <person name="Saw J.H."/>
            <person name="Jorgensen S.L."/>
            <person name="Zaremba-Niedzwiedzka K."/>
            <person name="Martijn J."/>
            <person name="Lind A.E."/>
            <person name="van Eijk R."/>
            <person name="Schleper C."/>
            <person name="Guy L."/>
            <person name="Ettema T.J."/>
        </authorList>
    </citation>
    <scope>NUCLEOTIDE SEQUENCE</scope>
</reference>
<protein>
    <recommendedName>
        <fullName evidence="6">HAD family hydrolase</fullName>
    </recommendedName>
</protein>
<evidence type="ECO:0000256" key="2">
    <source>
        <dbReference type="ARBA" id="ARBA00022723"/>
    </source>
</evidence>
<dbReference type="EMBL" id="LAZR01000944">
    <property type="protein sequence ID" value="KKN54072.1"/>
    <property type="molecule type" value="Genomic_DNA"/>
</dbReference>
<dbReference type="SFLD" id="SFLDG01129">
    <property type="entry name" value="C1.5:_HAD__Beta-PGM__Phosphata"/>
    <property type="match status" value="1"/>
</dbReference>
<evidence type="ECO:0000256" key="3">
    <source>
        <dbReference type="ARBA" id="ARBA00022801"/>
    </source>
</evidence>
<keyword evidence="2" id="KW-0479">Metal-binding</keyword>
<dbReference type="SUPFAM" id="SSF56784">
    <property type="entry name" value="HAD-like"/>
    <property type="match status" value="1"/>
</dbReference>
<dbReference type="PANTHER" id="PTHR46470">
    <property type="entry name" value="N-ACYLNEURAMINATE-9-PHOSPHATASE"/>
    <property type="match status" value="1"/>
</dbReference>
<dbReference type="InterPro" id="IPR051400">
    <property type="entry name" value="HAD-like_hydrolase"/>
</dbReference>
<evidence type="ECO:0000256" key="1">
    <source>
        <dbReference type="ARBA" id="ARBA00001946"/>
    </source>
</evidence>
<accession>A0A0F9RVR9</accession>
<dbReference type="GO" id="GO:0016791">
    <property type="term" value="F:phosphatase activity"/>
    <property type="evidence" value="ECO:0007669"/>
    <property type="project" value="TreeGrafter"/>
</dbReference>
<dbReference type="Gene3D" id="1.10.150.400">
    <property type="match status" value="1"/>
</dbReference>
<comment type="caution">
    <text evidence="5">The sequence shown here is derived from an EMBL/GenBank/DDBJ whole genome shotgun (WGS) entry which is preliminary data.</text>
</comment>
<organism evidence="5">
    <name type="scientific">marine sediment metagenome</name>
    <dbReference type="NCBI Taxonomy" id="412755"/>
    <lineage>
        <taxon>unclassified sequences</taxon>
        <taxon>metagenomes</taxon>
        <taxon>ecological metagenomes</taxon>
    </lineage>
</organism>
<sequence>MIQAITFDLWNTLFNNKSYSELRIQKLFRYLQEKEITVPFDEFKNAFDTKFHFSEVTFEEINFRHIFTEERISSVLNEINIELLQADLEIIKEEFESIMLQDPPTLKKGVKSTLRILTPDFKIGLISNTGVTPGSILSEVLERYDILQYFDETIYSDEIGYFKPHRKMFKIPLEKFNCKPQNAIHIGDMLETDVRGAKEFNMLTAWFNDSNKTRSSDIVPDYEIQQITEVIQIVQSLS</sequence>
<evidence type="ECO:0008006" key="6">
    <source>
        <dbReference type="Google" id="ProtNLM"/>
    </source>
</evidence>
<dbReference type="InterPro" id="IPR006439">
    <property type="entry name" value="HAD-SF_hydro_IA"/>
</dbReference>
<dbReference type="InterPro" id="IPR036412">
    <property type="entry name" value="HAD-like_sf"/>
</dbReference>
<proteinExistence type="predicted"/>
<dbReference type="GO" id="GO:0046872">
    <property type="term" value="F:metal ion binding"/>
    <property type="evidence" value="ECO:0007669"/>
    <property type="project" value="UniProtKB-KW"/>
</dbReference>
<evidence type="ECO:0000256" key="4">
    <source>
        <dbReference type="ARBA" id="ARBA00022842"/>
    </source>
</evidence>
<dbReference type="PANTHER" id="PTHR46470:SF2">
    <property type="entry name" value="GLYCERALDEHYDE 3-PHOSPHATE PHOSPHATASE"/>
    <property type="match status" value="1"/>
</dbReference>
<dbReference type="NCBIfam" id="TIGR01549">
    <property type="entry name" value="HAD-SF-IA-v1"/>
    <property type="match status" value="1"/>
</dbReference>
<dbReference type="InterPro" id="IPR023214">
    <property type="entry name" value="HAD_sf"/>
</dbReference>
<dbReference type="Gene3D" id="3.40.50.1000">
    <property type="entry name" value="HAD superfamily/HAD-like"/>
    <property type="match status" value="1"/>
</dbReference>
<dbReference type="AlphaFoldDB" id="A0A0F9RVR9"/>
<comment type="cofactor">
    <cofactor evidence="1">
        <name>Mg(2+)</name>
        <dbReference type="ChEBI" id="CHEBI:18420"/>
    </cofactor>
</comment>
<dbReference type="GO" id="GO:0044281">
    <property type="term" value="P:small molecule metabolic process"/>
    <property type="evidence" value="ECO:0007669"/>
    <property type="project" value="UniProtKB-ARBA"/>
</dbReference>
<gene>
    <name evidence="5" type="ORF">LCGC14_0596120</name>
</gene>
<evidence type="ECO:0000313" key="5">
    <source>
        <dbReference type="EMBL" id="KKN54072.1"/>
    </source>
</evidence>
<dbReference type="Pfam" id="PF00702">
    <property type="entry name" value="Hydrolase"/>
    <property type="match status" value="1"/>
</dbReference>
<keyword evidence="4" id="KW-0460">Magnesium</keyword>